<dbReference type="OrthoDB" id="5791810at2759"/>
<proteinExistence type="predicted"/>
<dbReference type="Proteomes" id="UP000054047">
    <property type="component" value="Unassembled WGS sequence"/>
</dbReference>
<evidence type="ECO:0000313" key="1">
    <source>
        <dbReference type="EMBL" id="KIH49454.1"/>
    </source>
</evidence>
<protein>
    <submittedName>
        <fullName evidence="1">Uncharacterized protein</fullName>
    </submittedName>
</protein>
<accession>A0A0C2FS15</accession>
<organism evidence="1 2">
    <name type="scientific">Ancylostoma duodenale</name>
    <dbReference type="NCBI Taxonomy" id="51022"/>
    <lineage>
        <taxon>Eukaryota</taxon>
        <taxon>Metazoa</taxon>
        <taxon>Ecdysozoa</taxon>
        <taxon>Nematoda</taxon>
        <taxon>Chromadorea</taxon>
        <taxon>Rhabditida</taxon>
        <taxon>Rhabditina</taxon>
        <taxon>Rhabditomorpha</taxon>
        <taxon>Strongyloidea</taxon>
        <taxon>Ancylostomatidae</taxon>
        <taxon>Ancylostomatinae</taxon>
        <taxon>Ancylostoma</taxon>
    </lineage>
</organism>
<keyword evidence="2" id="KW-1185">Reference proteome</keyword>
<dbReference type="EMBL" id="KN753383">
    <property type="protein sequence ID" value="KIH49454.1"/>
    <property type="molecule type" value="Genomic_DNA"/>
</dbReference>
<gene>
    <name evidence="1" type="ORF">ANCDUO_20471</name>
</gene>
<name>A0A0C2FS15_9BILA</name>
<reference evidence="1 2" key="1">
    <citation type="submission" date="2013-12" db="EMBL/GenBank/DDBJ databases">
        <title>Draft genome of the parsitic nematode Ancylostoma duodenale.</title>
        <authorList>
            <person name="Mitreva M."/>
        </authorList>
    </citation>
    <scope>NUCLEOTIDE SEQUENCE [LARGE SCALE GENOMIC DNA]</scope>
    <source>
        <strain evidence="1 2">Zhejiang</strain>
    </source>
</reference>
<sequence>MTSLGLERVMKIPLTKLKKLKSITNKPQTQSLAERLSTIEFCEGLIRQRAELLKEFEERLQVLGCCQQFSDSISCWINR</sequence>
<dbReference type="AlphaFoldDB" id="A0A0C2FS15"/>
<evidence type="ECO:0000313" key="2">
    <source>
        <dbReference type="Proteomes" id="UP000054047"/>
    </source>
</evidence>